<dbReference type="Proteomes" id="UP000297295">
    <property type="component" value="Unassembled WGS sequence"/>
</dbReference>
<dbReference type="Pfam" id="PF07876">
    <property type="entry name" value="Dabb"/>
    <property type="match status" value="1"/>
</dbReference>
<dbReference type="InterPro" id="IPR013097">
    <property type="entry name" value="Dabb"/>
</dbReference>
<dbReference type="SMART" id="SM00886">
    <property type="entry name" value="Dabb"/>
    <property type="match status" value="1"/>
</dbReference>
<proteinExistence type="predicted"/>
<evidence type="ECO:0000313" key="2">
    <source>
        <dbReference type="EMBL" id="TGC09521.1"/>
    </source>
</evidence>
<dbReference type="InterPro" id="IPR011008">
    <property type="entry name" value="Dimeric_a/b-barrel"/>
</dbReference>
<dbReference type="OrthoDB" id="145152at2157"/>
<dbReference type="PANTHER" id="PTHR37832">
    <property type="entry name" value="BLL2683 PROTEIN"/>
    <property type="match status" value="1"/>
</dbReference>
<feature type="domain" description="Stress-response A/B barrel" evidence="1">
    <location>
        <begin position="2"/>
        <end position="98"/>
    </location>
</feature>
<sequence length="100" mass="11503">MLKHIVMWKLKETAEGRTSQENADLMKKMLEDLKDQIPEIESIEVGVNINSSDAAFDVVLYSEFRNEKALLSYQKHPEHVKVADLVGKINEMRVVVDYLV</sequence>
<dbReference type="AlphaFoldDB" id="A0A4E0QRZ7"/>
<dbReference type="SUPFAM" id="SSF54909">
    <property type="entry name" value="Dimeric alpha+beta barrel"/>
    <property type="match status" value="1"/>
</dbReference>
<name>A0A4E0QRZ7_9EURY</name>
<dbReference type="Gene3D" id="3.30.70.100">
    <property type="match status" value="1"/>
</dbReference>
<dbReference type="PROSITE" id="PS51502">
    <property type="entry name" value="S_R_A_B_BARREL"/>
    <property type="match status" value="1"/>
</dbReference>
<evidence type="ECO:0000259" key="1">
    <source>
        <dbReference type="PROSITE" id="PS51502"/>
    </source>
</evidence>
<dbReference type="RefSeq" id="WP_135389560.1">
    <property type="nucleotide sequence ID" value="NZ_PGGK01000005.1"/>
</dbReference>
<gene>
    <name evidence="2" type="ORF">CUN85_06750</name>
</gene>
<comment type="caution">
    <text evidence="2">The sequence shown here is derived from an EMBL/GenBank/DDBJ whole genome shotgun (WGS) entry which is preliminary data.</text>
</comment>
<protein>
    <submittedName>
        <fullName evidence="2">Stress responsive protein</fullName>
    </submittedName>
</protein>
<reference evidence="2 3" key="1">
    <citation type="submission" date="2017-11" db="EMBL/GenBank/DDBJ databases">
        <title>Isolation and Characterization of Methanogenic Archaea from Saline Meromictic Lake at Siberia.</title>
        <authorList>
            <person name="Shen Y."/>
            <person name="Huang H.-H."/>
            <person name="Lai M.-C."/>
            <person name="Chen S.-C."/>
        </authorList>
    </citation>
    <scope>NUCLEOTIDE SEQUENCE [LARGE SCALE GENOMIC DNA]</scope>
    <source>
        <strain evidence="2 3">SY-01</strain>
    </source>
</reference>
<dbReference type="EMBL" id="PGGK01000005">
    <property type="protein sequence ID" value="TGC09521.1"/>
    <property type="molecule type" value="Genomic_DNA"/>
</dbReference>
<evidence type="ECO:0000313" key="3">
    <source>
        <dbReference type="Proteomes" id="UP000297295"/>
    </source>
</evidence>
<accession>A0A4E0QRZ7</accession>
<dbReference type="PANTHER" id="PTHR37832:SF1">
    <property type="entry name" value="STRESS-RESPONSE A_B BARREL DOMAIN-CONTAINING PROTEIN"/>
    <property type="match status" value="1"/>
</dbReference>
<keyword evidence="3" id="KW-1185">Reference proteome</keyword>
<organism evidence="2 3">
    <name type="scientific">Methanolobus halotolerans</name>
    <dbReference type="NCBI Taxonomy" id="2052935"/>
    <lineage>
        <taxon>Archaea</taxon>
        <taxon>Methanobacteriati</taxon>
        <taxon>Methanobacteriota</taxon>
        <taxon>Stenosarchaea group</taxon>
        <taxon>Methanomicrobia</taxon>
        <taxon>Methanosarcinales</taxon>
        <taxon>Methanosarcinaceae</taxon>
        <taxon>Methanolobus</taxon>
    </lineage>
</organism>